<dbReference type="InterPro" id="IPR021042">
    <property type="entry name" value="Herpes_UL139_cytomegalovirus"/>
</dbReference>
<feature type="coiled-coil region" evidence="1">
    <location>
        <begin position="67"/>
        <end position="147"/>
    </location>
</feature>
<keyword evidence="1" id="KW-0175">Coiled coil</keyword>
<accession>A0AAV5HZ85</accession>
<reference evidence="2 3" key="1">
    <citation type="journal article" date="2021" name="Commun. Biol.">
        <title>The genome of Shorea leprosula (Dipterocarpaceae) highlights the ecological relevance of drought in aseasonal tropical rainforests.</title>
        <authorList>
            <person name="Ng K.K.S."/>
            <person name="Kobayashi M.J."/>
            <person name="Fawcett J.A."/>
            <person name="Hatakeyama M."/>
            <person name="Paape T."/>
            <person name="Ng C.H."/>
            <person name="Ang C.C."/>
            <person name="Tnah L.H."/>
            <person name="Lee C.T."/>
            <person name="Nishiyama T."/>
            <person name="Sese J."/>
            <person name="O'Brien M.J."/>
            <person name="Copetti D."/>
            <person name="Mohd Noor M.I."/>
            <person name="Ong R.C."/>
            <person name="Putra M."/>
            <person name="Sireger I.Z."/>
            <person name="Indrioko S."/>
            <person name="Kosugi Y."/>
            <person name="Izuno A."/>
            <person name="Isagi Y."/>
            <person name="Lee S.L."/>
            <person name="Shimizu K.K."/>
        </authorList>
    </citation>
    <scope>NUCLEOTIDE SEQUENCE [LARGE SCALE GENOMIC DNA]</scope>
    <source>
        <strain evidence="2">214</strain>
    </source>
</reference>
<dbReference type="PANTHER" id="PTHR37214:SF2">
    <property type="entry name" value="CYTOMEGALOVIRUS UL139 PROTEIN"/>
    <property type="match status" value="1"/>
</dbReference>
<organism evidence="2 3">
    <name type="scientific">Rubroshorea leprosula</name>
    <dbReference type="NCBI Taxonomy" id="152421"/>
    <lineage>
        <taxon>Eukaryota</taxon>
        <taxon>Viridiplantae</taxon>
        <taxon>Streptophyta</taxon>
        <taxon>Embryophyta</taxon>
        <taxon>Tracheophyta</taxon>
        <taxon>Spermatophyta</taxon>
        <taxon>Magnoliopsida</taxon>
        <taxon>eudicotyledons</taxon>
        <taxon>Gunneridae</taxon>
        <taxon>Pentapetalae</taxon>
        <taxon>rosids</taxon>
        <taxon>malvids</taxon>
        <taxon>Malvales</taxon>
        <taxon>Dipterocarpaceae</taxon>
        <taxon>Rubroshorea</taxon>
    </lineage>
</organism>
<dbReference type="Pfam" id="PF12507">
    <property type="entry name" value="HCMV_UL139"/>
    <property type="match status" value="1"/>
</dbReference>
<evidence type="ECO:0000313" key="2">
    <source>
        <dbReference type="EMBL" id="GKU92576.1"/>
    </source>
</evidence>
<dbReference type="Proteomes" id="UP001054252">
    <property type="component" value="Unassembled WGS sequence"/>
</dbReference>
<proteinExistence type="predicted"/>
<dbReference type="PANTHER" id="PTHR37214">
    <property type="entry name" value="CYTOMEGALOVIRUS UL139 PROTEIN"/>
    <property type="match status" value="1"/>
</dbReference>
<dbReference type="EMBL" id="BPVZ01000006">
    <property type="protein sequence ID" value="GKU92576.1"/>
    <property type="molecule type" value="Genomic_DNA"/>
</dbReference>
<dbReference type="AlphaFoldDB" id="A0AAV5HZ85"/>
<sequence>MALSFAFRERLEQMEQSRNQRLSLLQAEKELQADKYRDLEAKLANIRSMEQRCLLLDQKIASQNLKISTLKSEVEDLYAKYDESSAQLKVLKSELEELEQVEKEKDRFYELKGIEMEKFKKHAERFLVESRIQVEGLRNRVNEVKLRTSLITV</sequence>
<protein>
    <submittedName>
        <fullName evidence="2">Uncharacterized protein</fullName>
    </submittedName>
</protein>
<keyword evidence="3" id="KW-1185">Reference proteome</keyword>
<evidence type="ECO:0000256" key="1">
    <source>
        <dbReference type="SAM" id="Coils"/>
    </source>
</evidence>
<evidence type="ECO:0000313" key="3">
    <source>
        <dbReference type="Proteomes" id="UP001054252"/>
    </source>
</evidence>
<name>A0AAV5HZ85_9ROSI</name>
<comment type="caution">
    <text evidence="2">The sequence shown here is derived from an EMBL/GenBank/DDBJ whole genome shotgun (WGS) entry which is preliminary data.</text>
</comment>
<gene>
    <name evidence="2" type="ORF">SLEP1_g6285</name>
</gene>